<protein>
    <submittedName>
        <fullName evidence="1">Uncharacterized protein</fullName>
    </submittedName>
</protein>
<name>A0A1N6PV71_9SPHI</name>
<evidence type="ECO:0000313" key="2">
    <source>
        <dbReference type="Proteomes" id="UP000548326"/>
    </source>
</evidence>
<dbReference type="EMBL" id="JACHCA010000001">
    <property type="protein sequence ID" value="MBB6126233.1"/>
    <property type="molecule type" value="Genomic_DNA"/>
</dbReference>
<proteinExistence type="predicted"/>
<reference evidence="1 2" key="1">
    <citation type="submission" date="2020-08" db="EMBL/GenBank/DDBJ databases">
        <title>Genomic Encyclopedia of Type Strains, Phase IV (KMG-V): Genome sequencing to study the core and pangenomes of soil and plant-associated prokaryotes.</title>
        <authorList>
            <person name="Whitman W."/>
        </authorList>
    </citation>
    <scope>NUCLEOTIDE SEQUENCE [LARGE SCALE GENOMIC DNA]</scope>
    <source>
        <strain evidence="1 2">MP601</strain>
    </source>
</reference>
<gene>
    <name evidence="1" type="ORF">HDF22_000334</name>
</gene>
<evidence type="ECO:0000313" key="1">
    <source>
        <dbReference type="EMBL" id="MBB6126233.1"/>
    </source>
</evidence>
<comment type="caution">
    <text evidence="1">The sequence shown here is derived from an EMBL/GenBank/DDBJ whole genome shotgun (WGS) entry which is preliminary data.</text>
</comment>
<dbReference type="Proteomes" id="UP000548326">
    <property type="component" value="Unassembled WGS sequence"/>
</dbReference>
<accession>A0A1N6PV71</accession>
<dbReference type="AlphaFoldDB" id="A0A1N6PV71"/>
<sequence length="43" mass="4963">MSTMKSVNHVNPLFNKMAACLGGLLIVFTTFILWKIYNPTRKY</sequence>
<organism evidence="1 2">
    <name type="scientific">Mucilaginibacter lappiensis</name>
    <dbReference type="NCBI Taxonomy" id="354630"/>
    <lineage>
        <taxon>Bacteria</taxon>
        <taxon>Pseudomonadati</taxon>
        <taxon>Bacteroidota</taxon>
        <taxon>Sphingobacteriia</taxon>
        <taxon>Sphingobacteriales</taxon>
        <taxon>Sphingobacteriaceae</taxon>
        <taxon>Mucilaginibacter</taxon>
    </lineage>
</organism>
<dbReference type="STRING" id="354630.SAMN05421821_101629"/>